<name>A0A1H3Q4J8_9FIRM</name>
<sequence length="102" mass="11323">MAGFLGWINTISAILMGSIYPIKKKMGKDKTLVPLHRIIRKIHPSIGILMVVVGGYHGYLMLGGELEVTFWYTGVADTFRNGCRSYCRTSYGCFSKKMALAA</sequence>
<keyword evidence="1" id="KW-0472">Membrane</keyword>
<evidence type="ECO:0000313" key="2">
    <source>
        <dbReference type="EMBL" id="SDZ08434.1"/>
    </source>
</evidence>
<feature type="transmembrane region" description="Helical" evidence="1">
    <location>
        <begin position="6"/>
        <end position="22"/>
    </location>
</feature>
<dbReference type="EMBL" id="FNPV01000008">
    <property type="protein sequence ID" value="SDZ08434.1"/>
    <property type="molecule type" value="Genomic_DNA"/>
</dbReference>
<dbReference type="OrthoDB" id="1956956at2"/>
<evidence type="ECO:0000256" key="1">
    <source>
        <dbReference type="SAM" id="Phobius"/>
    </source>
</evidence>
<feature type="transmembrane region" description="Helical" evidence="1">
    <location>
        <begin position="42"/>
        <end position="62"/>
    </location>
</feature>
<organism evidence="2 3">
    <name type="scientific">Tindallia californiensis</name>
    <dbReference type="NCBI Taxonomy" id="159292"/>
    <lineage>
        <taxon>Bacteria</taxon>
        <taxon>Bacillati</taxon>
        <taxon>Bacillota</taxon>
        <taxon>Clostridia</taxon>
        <taxon>Peptostreptococcales</taxon>
        <taxon>Tindalliaceae</taxon>
        <taxon>Tindallia</taxon>
    </lineage>
</organism>
<reference evidence="2 3" key="1">
    <citation type="submission" date="2016-10" db="EMBL/GenBank/DDBJ databases">
        <authorList>
            <person name="de Groot N.N."/>
        </authorList>
    </citation>
    <scope>NUCLEOTIDE SEQUENCE [LARGE SCALE GENOMIC DNA]</scope>
    <source>
        <strain evidence="2 3">APO</strain>
    </source>
</reference>
<keyword evidence="3" id="KW-1185">Reference proteome</keyword>
<protein>
    <submittedName>
        <fullName evidence="2">Uncharacterized protein</fullName>
    </submittedName>
</protein>
<dbReference type="AlphaFoldDB" id="A0A1H3Q4J8"/>
<proteinExistence type="predicted"/>
<dbReference type="RefSeq" id="WP_093314597.1">
    <property type="nucleotide sequence ID" value="NZ_FNPV01000008.1"/>
</dbReference>
<gene>
    <name evidence="2" type="ORF">SAMN05192546_10888</name>
</gene>
<keyword evidence="1" id="KW-1133">Transmembrane helix</keyword>
<evidence type="ECO:0000313" key="3">
    <source>
        <dbReference type="Proteomes" id="UP000199230"/>
    </source>
</evidence>
<dbReference type="Proteomes" id="UP000199230">
    <property type="component" value="Unassembled WGS sequence"/>
</dbReference>
<dbReference type="STRING" id="159292.SAMN05192546_10888"/>
<keyword evidence="1" id="KW-0812">Transmembrane</keyword>
<accession>A0A1H3Q4J8</accession>